<reference evidence="1" key="2">
    <citation type="submission" date="2023-03" db="EMBL/GenBank/DDBJ databases">
        <authorList>
            <person name="Inwood S.N."/>
            <person name="Skelly J.G."/>
            <person name="Guhlin J."/>
            <person name="Harrop T.W.R."/>
            <person name="Goldson S.G."/>
            <person name="Dearden P.K."/>
        </authorList>
    </citation>
    <scope>NUCLEOTIDE SEQUENCE</scope>
    <source>
        <strain evidence="1">Irish</strain>
        <tissue evidence="1">Whole body</tissue>
    </source>
</reference>
<dbReference type="AlphaFoldDB" id="A0AA39FP28"/>
<proteinExistence type="predicted"/>
<keyword evidence="2" id="KW-1185">Reference proteome</keyword>
<gene>
    <name evidence="1" type="ORF">PV328_006210</name>
</gene>
<accession>A0AA39FP28</accession>
<protein>
    <submittedName>
        <fullName evidence="1">Uncharacterized protein</fullName>
    </submittedName>
</protein>
<sequence length="274" mass="32026">MEEDQELIALKKLRDELIETALTRRDKLSEHLKTQKTKKKNVNITLLNAILNESALPKDEQFIENVAELNKLTQNLVGFTYNNINKKWIRDNVWLYNTDVSMKSLNFNLDLTVDQKNDTNEIIDIMCHFEEVDSSLLQEIYPWVLSSSRAKNFSSLMSAFSEYNEKCVVRKKILSKLVNNKFVTVNKCTKEEGGLIIYIHSPKSLEKFYAEYLWKLKMNLITKSIDHSFTIKCLDQDFMDAHPNLIGDFCKPGLKRDKLENLWNDLCLAIDQYK</sequence>
<dbReference type="EMBL" id="JAQQBS010000002">
    <property type="protein sequence ID" value="KAK0172951.1"/>
    <property type="molecule type" value="Genomic_DNA"/>
</dbReference>
<organism evidence="1 2">
    <name type="scientific">Microctonus aethiopoides</name>
    <dbReference type="NCBI Taxonomy" id="144406"/>
    <lineage>
        <taxon>Eukaryota</taxon>
        <taxon>Metazoa</taxon>
        <taxon>Ecdysozoa</taxon>
        <taxon>Arthropoda</taxon>
        <taxon>Hexapoda</taxon>
        <taxon>Insecta</taxon>
        <taxon>Pterygota</taxon>
        <taxon>Neoptera</taxon>
        <taxon>Endopterygota</taxon>
        <taxon>Hymenoptera</taxon>
        <taxon>Apocrita</taxon>
        <taxon>Ichneumonoidea</taxon>
        <taxon>Braconidae</taxon>
        <taxon>Euphorinae</taxon>
        <taxon>Microctonus</taxon>
    </lineage>
</organism>
<comment type="caution">
    <text evidence="1">The sequence shown here is derived from an EMBL/GenBank/DDBJ whole genome shotgun (WGS) entry which is preliminary data.</text>
</comment>
<evidence type="ECO:0000313" key="2">
    <source>
        <dbReference type="Proteomes" id="UP001168990"/>
    </source>
</evidence>
<name>A0AA39FP28_9HYME</name>
<reference evidence="1" key="1">
    <citation type="journal article" date="2023" name="bioRxiv">
        <title>Scaffold-level genome assemblies of two parasitoid biocontrol wasps reveal the parthenogenesis mechanism and an associated novel virus.</title>
        <authorList>
            <person name="Inwood S."/>
            <person name="Skelly J."/>
            <person name="Guhlin J."/>
            <person name="Harrop T."/>
            <person name="Goldson S."/>
            <person name="Dearden P."/>
        </authorList>
    </citation>
    <scope>NUCLEOTIDE SEQUENCE</scope>
    <source>
        <strain evidence="1">Irish</strain>
        <tissue evidence="1">Whole body</tissue>
    </source>
</reference>
<dbReference type="Proteomes" id="UP001168990">
    <property type="component" value="Unassembled WGS sequence"/>
</dbReference>
<evidence type="ECO:0000313" key="1">
    <source>
        <dbReference type="EMBL" id="KAK0172951.1"/>
    </source>
</evidence>